<sequence length="240" mass="25791">MDMESCARCIFACGLVYNGADLGWMTPFSLDQEGPLQVYDAYSLESSAHALRKLGYNRCRGTSGRIKGEVGDLCDALLADCEVGQLVLSLVHIKVVTWTTIEAWLGLPAPLISGGKGGLSGTMNGDGECAQSASQGPAWSSSSCRLSGVREWRRVLGGGWCGQRPSTKTRQLHERLGRSQLLTLVEGGEGKVQEQLEDKRGNIKAQEIQSPFGRLMRMDSFGTRSAHHGSSPPTSSNSTV</sequence>
<dbReference type="RefSeq" id="XP_025431717.1">
    <property type="nucleotide sequence ID" value="XM_025576363.1"/>
</dbReference>
<evidence type="ECO:0000313" key="1">
    <source>
        <dbReference type="EMBL" id="PYH45735.1"/>
    </source>
</evidence>
<proteinExistence type="predicted"/>
<dbReference type="GeneID" id="37077592"/>
<dbReference type="AlphaFoldDB" id="A0A318ZF74"/>
<evidence type="ECO:0000313" key="2">
    <source>
        <dbReference type="Proteomes" id="UP000248349"/>
    </source>
</evidence>
<reference evidence="1 2" key="1">
    <citation type="submission" date="2016-12" db="EMBL/GenBank/DDBJ databases">
        <title>The genomes of Aspergillus section Nigri reveals drivers in fungal speciation.</title>
        <authorList>
            <consortium name="DOE Joint Genome Institute"/>
            <person name="Vesth T.C."/>
            <person name="Nybo J."/>
            <person name="Theobald S."/>
            <person name="Brandl J."/>
            <person name="Frisvad J.C."/>
            <person name="Nielsen K.F."/>
            <person name="Lyhne E.K."/>
            <person name="Kogle M.E."/>
            <person name="Kuo A."/>
            <person name="Riley R."/>
            <person name="Clum A."/>
            <person name="Nolan M."/>
            <person name="Lipzen A."/>
            <person name="Salamov A."/>
            <person name="Henrissat B."/>
            <person name="Wiebenga A."/>
            <person name="De Vries R.P."/>
            <person name="Grigoriev I.V."/>
            <person name="Mortensen U.H."/>
            <person name="Andersen M.R."/>
            <person name="Baker S.E."/>
        </authorList>
    </citation>
    <scope>NUCLEOTIDE SEQUENCE [LARGE SCALE GENOMIC DNA]</scope>
    <source>
        <strain evidence="1 2">JOP 1030-1</strain>
    </source>
</reference>
<gene>
    <name evidence="1" type="ORF">BP01DRAFT_365421</name>
</gene>
<dbReference type="Proteomes" id="UP000248349">
    <property type="component" value="Unassembled WGS sequence"/>
</dbReference>
<accession>A0A318ZF74</accession>
<dbReference type="EMBL" id="KZ821230">
    <property type="protein sequence ID" value="PYH45735.1"/>
    <property type="molecule type" value="Genomic_DNA"/>
</dbReference>
<organism evidence="1 2">
    <name type="scientific">Aspergillus saccharolyticus JOP 1030-1</name>
    <dbReference type="NCBI Taxonomy" id="1450539"/>
    <lineage>
        <taxon>Eukaryota</taxon>
        <taxon>Fungi</taxon>
        <taxon>Dikarya</taxon>
        <taxon>Ascomycota</taxon>
        <taxon>Pezizomycotina</taxon>
        <taxon>Eurotiomycetes</taxon>
        <taxon>Eurotiomycetidae</taxon>
        <taxon>Eurotiales</taxon>
        <taxon>Aspergillaceae</taxon>
        <taxon>Aspergillus</taxon>
        <taxon>Aspergillus subgen. Circumdati</taxon>
    </lineage>
</organism>
<name>A0A318ZF74_9EURO</name>
<keyword evidence="2" id="KW-1185">Reference proteome</keyword>
<protein>
    <submittedName>
        <fullName evidence="1">Uncharacterized protein</fullName>
    </submittedName>
</protein>